<keyword evidence="2" id="KW-1133">Transmembrane helix</keyword>
<feature type="transmembrane region" description="Helical" evidence="2">
    <location>
        <begin position="6"/>
        <end position="25"/>
    </location>
</feature>
<evidence type="ECO:0000313" key="3">
    <source>
        <dbReference type="EMBL" id="ASJ75072.1"/>
    </source>
</evidence>
<keyword evidence="2" id="KW-0472">Membrane</keyword>
<proteinExistence type="predicted"/>
<reference evidence="3 4" key="1">
    <citation type="submission" date="2016-12" db="EMBL/GenBank/DDBJ databases">
        <authorList>
            <person name="Song W.-J."/>
            <person name="Kurnit D.M."/>
        </authorList>
    </citation>
    <scope>NUCLEOTIDE SEQUENCE [LARGE SCALE GENOMIC DNA]</scope>
    <source>
        <strain evidence="3 4">IMCC3135</strain>
    </source>
</reference>
<dbReference type="RefSeq" id="WP_088920030.1">
    <property type="nucleotide sequence ID" value="NZ_CP018632.1"/>
</dbReference>
<feature type="transmembrane region" description="Helical" evidence="2">
    <location>
        <begin position="76"/>
        <end position="96"/>
    </location>
</feature>
<gene>
    <name evidence="3" type="ORF">IMCC3135_25045</name>
</gene>
<keyword evidence="2" id="KW-0812">Transmembrane</keyword>
<accession>A0A2Z2NU30</accession>
<name>A0A2Z2NU30_9GAMM</name>
<dbReference type="KEGG" id="gai:IMCC3135_25045"/>
<keyword evidence="4" id="KW-1185">Reference proteome</keyword>
<protein>
    <submittedName>
        <fullName evidence="3">Uncharacterized protein</fullName>
    </submittedName>
</protein>
<dbReference type="AlphaFoldDB" id="A0A2Z2NU30"/>
<feature type="transmembrane region" description="Helical" evidence="2">
    <location>
        <begin position="45"/>
        <end position="64"/>
    </location>
</feature>
<evidence type="ECO:0000256" key="1">
    <source>
        <dbReference type="SAM" id="MobiDB-lite"/>
    </source>
</evidence>
<organism evidence="3 4">
    <name type="scientific">Granulosicoccus antarcticus IMCC3135</name>
    <dbReference type="NCBI Taxonomy" id="1192854"/>
    <lineage>
        <taxon>Bacteria</taxon>
        <taxon>Pseudomonadati</taxon>
        <taxon>Pseudomonadota</taxon>
        <taxon>Gammaproteobacteria</taxon>
        <taxon>Chromatiales</taxon>
        <taxon>Granulosicoccaceae</taxon>
        <taxon>Granulosicoccus</taxon>
    </lineage>
</organism>
<dbReference type="Proteomes" id="UP000250079">
    <property type="component" value="Chromosome"/>
</dbReference>
<feature type="region of interest" description="Disordered" evidence="1">
    <location>
        <begin position="124"/>
        <end position="187"/>
    </location>
</feature>
<sequence>MASYALYLLPALAIIILIEGSHVSVKGNLAYRSRKIQRQIRNRVLFFRALVISLILATVLTRVAPLESLSQIAQGVLFTIIIMAPVCLFILISNWWEKRHLRLEDEPGQLDTTPANAAALDLRAASAPSKPPTDIPATATRPPAAATTPQPSAARKNTSRKAEKFSAANLQTQQPPAPEQESALDQTLSVGEQLETLDELVDFHDIGDSRFGAPGADEPNSWLLHNPLEKAIAIAREGMLEEPGIQDYSTENLPAKSRIELSEMVVRLRNDKMKLQKLIIAQKAVIDSEKQAHERTRVVVKDAISVMRHARHGQRIAEKVARRERAQRLRVEKDYIKVRRQLDNALSTLKPEQHAQVEKEKA</sequence>
<evidence type="ECO:0000313" key="4">
    <source>
        <dbReference type="Proteomes" id="UP000250079"/>
    </source>
</evidence>
<evidence type="ECO:0000256" key="2">
    <source>
        <dbReference type="SAM" id="Phobius"/>
    </source>
</evidence>
<feature type="compositionally biased region" description="Low complexity" evidence="1">
    <location>
        <begin position="135"/>
        <end position="154"/>
    </location>
</feature>
<dbReference type="EMBL" id="CP018632">
    <property type="protein sequence ID" value="ASJ75072.1"/>
    <property type="molecule type" value="Genomic_DNA"/>
</dbReference>